<reference evidence="1 2" key="1">
    <citation type="submission" date="2016-05" db="EMBL/GenBank/DDBJ databases">
        <title>First whole genome sequencing of Entamoeba histolytica HM1:IMSS-clone-6.</title>
        <authorList>
            <person name="Mukherjee Avik.K."/>
            <person name="Izumyama S."/>
            <person name="Nakada-Tsukui K."/>
            <person name="Nozaki T."/>
        </authorList>
    </citation>
    <scope>NUCLEOTIDE SEQUENCE [LARGE SCALE GENOMIC DNA]</scope>
    <source>
        <strain evidence="1 2">HM1:IMSS clone 6</strain>
    </source>
</reference>
<dbReference type="OMA" id="PECRNID"/>
<gene>
    <name evidence="1" type="ORF">CL6EHI_028550</name>
</gene>
<dbReference type="AlphaFoldDB" id="A0A5K1VST5"/>
<comment type="caution">
    <text evidence="1">The sequence shown here is derived from an EMBL/GenBank/DDBJ whole genome shotgun (WGS) entry which is preliminary data.</text>
</comment>
<dbReference type="Proteomes" id="UP000078387">
    <property type="component" value="Unassembled WGS sequence"/>
</dbReference>
<accession>A0A5K1VST5</accession>
<sequence length="1279" mass="148226">MSISPVDLTTFNIPDINIVQRLQDATCGDTYEGNYVFGSNKRPGLTFINTKVDPPTQFYFELKLHGTVDQVYFIEQLNILITLQKNKIEVYTIGQPITSIASTESINRVNQEKRFHDLNFDLICPLIYKDSVLIACYEDKKRAVSIGLINSQGNIKAITRVHTSDSKVQGMIFLGKDLLMSCEEKIVVARFFENAVFLQEQKLPKKCIKNKVMKIDLVQCLVICDGDAYYCSSSKICKLKISNVTFASFVSPILYLINTTDSISYYVIPLDNSISMVPEIVKQVTLEGYTNSHQFAPIFINPQKQQGLFFKPKEDWFFYAFSKFYFEAALKFSDKFPTLVNKDKEGLIKITRFCYSCLRIGSFYTNPECRNVDFLSETFYQLQQSNIPVKIILGVLVYTIIKDFFSEFFKHFEKWFSESEWVNDLSELPKESATKLARIRMFNSIKEATENGKKKMSVSQEVEKEFLTDLSSLLYQNNKTFFDLDTNEEDVDFSTKIPKNKEDYMIFLTSFLLILHRVNPTHEYIKEIVKQTDYLISDVVINGISGMMLIEYYINMNYLDGIFNIPNISTELKLKALSAVAIDLSLTDSADPNVINFDRKVELYLKEVLEKNKSKTYDEINTILGKDVFQIFGGRKMKSTVAICIKHIKTWVLHDIFEYKNELRLRLCVLFLRTLYEELLKHKASDLNLDWLTERIILSYLEYFEFVASEPTLPQVPDQFVSYCSRLIFTTQTSAKKCFADKKDQLQQVYYKIRCSLTFLDNDEETHDELMYLILNAEYPSKKLVREGEQQDQRYVTLVNTIITKTKRELIAFLKNSLKDQIIDEKNYKIKLVENLDILRKKYKDCKTCPDCLQLGIPCEKHNDSYFPFVDKNLTSLYSETIIFSLLAFENEKYNEVCQTLSKNCGRIVPDVIVSFFLSLCHHQLLKIGTDLEQGVKNIVSFVEEAYKDEPDGIEYSRSCLKTIYVPLIKYLKAYYDQNTSSDYMFLIECYLEYSKLPGEDELNATEELISAMSINTYAERITKTHGLSWRLQCRVKHHISLIDGLEEYFGAFVNQLLTVDEKKYITAFIDDLYEFLNAINPKIANSFQNNTNQEKYITLIRQHHRPFLSGRKNILSEIVLHCVCLEDANGKSPLLNVFIAKLFTQKAYAPAIALEVFIRFFPIIPLKNTKTQRDWINNNNNAQAQTGDNLNIFSLIFDSLQSSESLILLLPSIRYYSQLFSHLSVVDSAQRALFNNLNKRGFTITYTNKCKACQTKITSRETSIVKNGEFYHERCLHP</sequence>
<dbReference type="VEuPathDB" id="AmoebaDB:EHI8A_112420"/>
<dbReference type="VEuPathDB" id="AmoebaDB:EHI_028550"/>
<proteinExistence type="predicted"/>
<evidence type="ECO:0000313" key="1">
    <source>
        <dbReference type="EMBL" id="GAT99192.1"/>
    </source>
</evidence>
<organism evidence="1 2">
    <name type="scientific">Entamoeba histolytica</name>
    <dbReference type="NCBI Taxonomy" id="5759"/>
    <lineage>
        <taxon>Eukaryota</taxon>
        <taxon>Amoebozoa</taxon>
        <taxon>Evosea</taxon>
        <taxon>Archamoebae</taxon>
        <taxon>Mastigamoebida</taxon>
        <taxon>Entamoebidae</taxon>
        <taxon>Entamoeba</taxon>
    </lineage>
</organism>
<dbReference type="VEuPathDB" id="AmoebaDB:KM1_182440"/>
<dbReference type="VEuPathDB" id="AmoebaDB:EHI5A_139240"/>
<dbReference type="VEuPathDB" id="AmoebaDB:EHI7A_105650"/>
<protein>
    <submittedName>
        <fullName evidence="1">Uncharacterized protein</fullName>
    </submittedName>
</protein>
<name>A0A5K1VST5_ENTHI</name>
<dbReference type="EMBL" id="BDEQ01000001">
    <property type="protein sequence ID" value="GAT99192.1"/>
    <property type="molecule type" value="Genomic_DNA"/>
</dbReference>
<evidence type="ECO:0000313" key="2">
    <source>
        <dbReference type="Proteomes" id="UP000078387"/>
    </source>
</evidence>